<evidence type="ECO:0000313" key="2">
    <source>
        <dbReference type="EMBL" id="SHF49655.1"/>
    </source>
</evidence>
<keyword evidence="1" id="KW-0472">Membrane</keyword>
<dbReference type="AlphaFoldDB" id="A0A1M5C4M1"/>
<evidence type="ECO:0000313" key="3">
    <source>
        <dbReference type="Proteomes" id="UP000184406"/>
    </source>
</evidence>
<sequence length="50" mass="5829">MVGRPSKYITRTQIGGTFDKNIITHLFTFTLIILELILKGEIFNTMYYSE</sequence>
<feature type="transmembrane region" description="Helical" evidence="1">
    <location>
        <begin position="21"/>
        <end position="38"/>
    </location>
</feature>
<name>A0A1M5C4M1_9FLAO</name>
<dbReference type="Proteomes" id="UP000184406">
    <property type="component" value="Unassembled WGS sequence"/>
</dbReference>
<gene>
    <name evidence="2" type="ORF">SAMN03080594_104375</name>
</gene>
<keyword evidence="1" id="KW-0812">Transmembrane</keyword>
<keyword evidence="1" id="KW-1133">Transmembrane helix</keyword>
<proteinExistence type="predicted"/>
<dbReference type="EMBL" id="FQUX01000004">
    <property type="protein sequence ID" value="SHF49655.1"/>
    <property type="molecule type" value="Genomic_DNA"/>
</dbReference>
<accession>A0A1M5C4M1</accession>
<organism evidence="2 3">
    <name type="scientific">Arenibacter palladensis</name>
    <dbReference type="NCBI Taxonomy" id="237373"/>
    <lineage>
        <taxon>Bacteria</taxon>
        <taxon>Pseudomonadati</taxon>
        <taxon>Bacteroidota</taxon>
        <taxon>Flavobacteriia</taxon>
        <taxon>Flavobacteriales</taxon>
        <taxon>Flavobacteriaceae</taxon>
        <taxon>Arenibacter</taxon>
    </lineage>
</organism>
<reference evidence="3" key="1">
    <citation type="submission" date="2016-11" db="EMBL/GenBank/DDBJ databases">
        <authorList>
            <person name="Varghese N."/>
            <person name="Submissions S."/>
        </authorList>
    </citation>
    <scope>NUCLEOTIDE SEQUENCE [LARGE SCALE GENOMIC DNA]</scope>
    <source>
        <strain evidence="3">DSM 17539</strain>
    </source>
</reference>
<evidence type="ECO:0000256" key="1">
    <source>
        <dbReference type="SAM" id="Phobius"/>
    </source>
</evidence>
<protein>
    <submittedName>
        <fullName evidence="2">Uncharacterized protein</fullName>
    </submittedName>
</protein>
<keyword evidence="3" id="KW-1185">Reference proteome</keyword>